<evidence type="ECO:0000313" key="2">
    <source>
        <dbReference type="EMBL" id="CAB4134002.1"/>
    </source>
</evidence>
<accession>A0A6J5L3C1</accession>
<name>A0A6J5L3C1_9CAUD</name>
<dbReference type="EMBL" id="LR796281">
    <property type="protein sequence ID" value="CAB4134002.1"/>
    <property type="molecule type" value="Genomic_DNA"/>
</dbReference>
<sequence length="69" mass="8102">MQTITLNFKDVEIEVEFEVEQSNYGDIDHVEIFAIYLDGSEQNIISLLEIDLDDIIQMTSEQIKPYYEI</sequence>
<protein>
    <submittedName>
        <fullName evidence="1">Uncharacterized protein</fullName>
    </submittedName>
</protein>
<dbReference type="EMBL" id="LR796219">
    <property type="protein sequence ID" value="CAB4128225.1"/>
    <property type="molecule type" value="Genomic_DNA"/>
</dbReference>
<organism evidence="1">
    <name type="scientific">uncultured Caudovirales phage</name>
    <dbReference type="NCBI Taxonomy" id="2100421"/>
    <lineage>
        <taxon>Viruses</taxon>
        <taxon>Duplodnaviria</taxon>
        <taxon>Heunggongvirae</taxon>
        <taxon>Uroviricota</taxon>
        <taxon>Caudoviricetes</taxon>
        <taxon>Peduoviridae</taxon>
        <taxon>Maltschvirus</taxon>
        <taxon>Maltschvirus maltsch</taxon>
    </lineage>
</organism>
<evidence type="ECO:0000313" key="1">
    <source>
        <dbReference type="EMBL" id="CAB4128225.1"/>
    </source>
</evidence>
<reference evidence="1" key="1">
    <citation type="submission" date="2020-04" db="EMBL/GenBank/DDBJ databases">
        <authorList>
            <person name="Chiriac C."/>
            <person name="Salcher M."/>
            <person name="Ghai R."/>
            <person name="Kavagutti S V."/>
        </authorList>
    </citation>
    <scope>NUCLEOTIDE SEQUENCE</scope>
</reference>
<proteinExistence type="predicted"/>
<gene>
    <name evidence="1" type="ORF">UFOVP104_24</name>
    <name evidence="2" type="ORF">UFOVP271_4</name>
</gene>